<dbReference type="GO" id="GO:0005737">
    <property type="term" value="C:cytoplasm"/>
    <property type="evidence" value="ECO:0007669"/>
    <property type="project" value="TreeGrafter"/>
</dbReference>
<dbReference type="Pfam" id="PF03178">
    <property type="entry name" value="CPSF_A"/>
    <property type="match status" value="1"/>
</dbReference>
<dbReference type="EMBL" id="CAADRP010002077">
    <property type="protein sequence ID" value="VFU60833.1"/>
    <property type="molecule type" value="Genomic_DNA"/>
</dbReference>
<evidence type="ECO:0000259" key="3">
    <source>
        <dbReference type="Pfam" id="PF03178"/>
    </source>
</evidence>
<evidence type="ECO:0000256" key="2">
    <source>
        <dbReference type="ARBA" id="ARBA00023203"/>
    </source>
</evidence>
<evidence type="ECO:0000313" key="4">
    <source>
        <dbReference type="EMBL" id="VFU60833.1"/>
    </source>
</evidence>
<dbReference type="GO" id="GO:0051017">
    <property type="term" value="P:actin filament bundle assembly"/>
    <property type="evidence" value="ECO:0007669"/>
    <property type="project" value="InterPro"/>
</dbReference>
<feature type="domain" description="RSE1/DDB1/CPSF1 C-terminal" evidence="3">
    <location>
        <begin position="153"/>
        <end position="212"/>
    </location>
</feature>
<proteinExistence type="predicted"/>
<dbReference type="GO" id="GO:0051639">
    <property type="term" value="P:actin filament network formation"/>
    <property type="evidence" value="ECO:0007669"/>
    <property type="project" value="TreeGrafter"/>
</dbReference>
<dbReference type="SUPFAM" id="SSF47576">
    <property type="entry name" value="Calponin-homology domain, CH-domain"/>
    <property type="match status" value="1"/>
</dbReference>
<dbReference type="GO" id="GO:0051015">
    <property type="term" value="F:actin filament binding"/>
    <property type="evidence" value="ECO:0007669"/>
    <property type="project" value="InterPro"/>
</dbReference>
<name>A0A6N2N1W4_SALVM</name>
<dbReference type="PANTHER" id="PTHR19961">
    <property type="entry name" value="FIMBRIN/PLASTIN"/>
    <property type="match status" value="1"/>
</dbReference>
<organism evidence="4">
    <name type="scientific">Salix viminalis</name>
    <name type="common">Common osier</name>
    <name type="synonym">Basket willow</name>
    <dbReference type="NCBI Taxonomy" id="40686"/>
    <lineage>
        <taxon>Eukaryota</taxon>
        <taxon>Viridiplantae</taxon>
        <taxon>Streptophyta</taxon>
        <taxon>Embryophyta</taxon>
        <taxon>Tracheophyta</taxon>
        <taxon>Spermatophyta</taxon>
        <taxon>Magnoliopsida</taxon>
        <taxon>eudicotyledons</taxon>
        <taxon>Gunneridae</taxon>
        <taxon>Pentapetalae</taxon>
        <taxon>rosids</taxon>
        <taxon>fabids</taxon>
        <taxon>Malpighiales</taxon>
        <taxon>Salicaceae</taxon>
        <taxon>Saliceae</taxon>
        <taxon>Salix</taxon>
    </lineage>
</organism>
<dbReference type="PANTHER" id="PTHR19961:SF62">
    <property type="entry name" value="FIMBRIN-1"/>
    <property type="match status" value="1"/>
</dbReference>
<dbReference type="AlphaFoldDB" id="A0A6N2N1W4"/>
<evidence type="ECO:0000256" key="1">
    <source>
        <dbReference type="ARBA" id="ARBA00022737"/>
    </source>
</evidence>
<gene>
    <name evidence="4" type="ORF">SVIM_LOCUS452066</name>
</gene>
<dbReference type="GO" id="GO:0005884">
    <property type="term" value="C:actin filament"/>
    <property type="evidence" value="ECO:0007669"/>
    <property type="project" value="TreeGrafter"/>
</dbReference>
<dbReference type="GO" id="GO:0003676">
    <property type="term" value="F:nucleic acid binding"/>
    <property type="evidence" value="ECO:0007669"/>
    <property type="project" value="InterPro"/>
</dbReference>
<dbReference type="GO" id="GO:0032432">
    <property type="term" value="C:actin filament bundle"/>
    <property type="evidence" value="ECO:0007669"/>
    <property type="project" value="TreeGrafter"/>
</dbReference>
<protein>
    <recommendedName>
        <fullName evidence="3">RSE1/DDB1/CPSF1 C-terminal domain-containing protein</fullName>
    </recommendedName>
</protein>
<keyword evidence="2" id="KW-0009">Actin-binding</keyword>
<keyword evidence="1" id="KW-0677">Repeat</keyword>
<dbReference type="GO" id="GO:0005634">
    <property type="term" value="C:nucleus"/>
    <property type="evidence" value="ECO:0007669"/>
    <property type="project" value="InterPro"/>
</dbReference>
<dbReference type="InterPro" id="IPR036872">
    <property type="entry name" value="CH_dom_sf"/>
</dbReference>
<dbReference type="InterPro" id="IPR004871">
    <property type="entry name" value="RSE1/DDB1/CPSF1_C"/>
</dbReference>
<dbReference type="InterPro" id="IPR039959">
    <property type="entry name" value="Fimbrin/Plastin"/>
</dbReference>
<sequence>MDAKLTFILNWGSYVIYKVKLLQNQGLLSRVHLSLRPQLGLFSQLVNLRKRAIRVFISPDQWLQNQFMQVKLLQNQGLLSRVHLSSRPQTMTLFAISESEKASYADQIDSYLGNDPFLKQFLPIDPATKDLFNLVKRHLFSRRWRMHHVRDSDGERGALLPFTSRDDVDFFSHLEMLLRQDHPPMCGRDHMAYRSTYFPVKDVIDGDLCEQFPTLPLCTEKNCRSARQNINDLSVIYSPFATCEGTLKAFIFNKEEIAGILNELYGDLSNEIESEDFLKEAAYSFYCMELGVIRDLQGTGLPNNKGLLRRPDARQLLDKMYNGRILSGSKLVNIVVPGIIDERAVNIRTRDLVGGRDGKAYAYLLNILAPDHCNPSMLDTKDPKDRARVILDHAERASAILKRRYDNLFSHAAVDGRTRINSHPSVHMVKRYVGPKWATMAWYGKPKRYVGPKWATMSCCEKGTYMFLCVELCDFVLDHLTISRFRAVEIQEYKHRQVALIKCSKGIFKITNTGIAGRDTPSILTAEMASIDEAVRDIKTLRAMVRDPLPDALQQLSGQLTTEMARKSSKQVRNQKEKRVGAHNPAANLTKGLNSLLVLILRLSCYLNKTLRARCKELRAMVNDPLPDALHEKLNTFTIA</sequence>
<reference evidence="4" key="1">
    <citation type="submission" date="2019-03" db="EMBL/GenBank/DDBJ databases">
        <authorList>
            <person name="Mank J."/>
            <person name="Almeida P."/>
        </authorList>
    </citation>
    <scope>NUCLEOTIDE SEQUENCE</scope>
    <source>
        <strain evidence="4">78183</strain>
    </source>
</reference>
<accession>A0A6N2N1W4</accession>
<dbReference type="Gene3D" id="1.10.418.10">
    <property type="entry name" value="Calponin-like domain"/>
    <property type="match status" value="1"/>
</dbReference>